<dbReference type="OrthoDB" id="3430849at2"/>
<evidence type="ECO:0000259" key="4">
    <source>
        <dbReference type="Pfam" id="PF11611"/>
    </source>
</evidence>
<proteinExistence type="predicted"/>
<dbReference type="Pfam" id="PF11611">
    <property type="entry name" value="DUF4352"/>
    <property type="match status" value="1"/>
</dbReference>
<dbReference type="InterPro" id="IPR029050">
    <property type="entry name" value="Immunoprotect_excell_Ig-like"/>
</dbReference>
<keyword evidence="3" id="KW-0472">Membrane</keyword>
<reference evidence="5 6" key="1">
    <citation type="submission" date="2019-06" db="EMBL/GenBank/DDBJ databases">
        <title>Sequencing the genomes of 1000 actinobacteria strains.</title>
        <authorList>
            <person name="Klenk H.-P."/>
        </authorList>
    </citation>
    <scope>NUCLEOTIDE SEQUENCE [LARGE SCALE GENOMIC DNA]</scope>
    <source>
        <strain evidence="5 6">DSM 19560</strain>
    </source>
</reference>
<evidence type="ECO:0000256" key="1">
    <source>
        <dbReference type="ARBA" id="ARBA00022729"/>
    </source>
</evidence>
<keyword evidence="1" id="KW-0732">Signal</keyword>
<dbReference type="EMBL" id="VIVQ01000001">
    <property type="protein sequence ID" value="TWE11524.1"/>
    <property type="molecule type" value="Genomic_DNA"/>
</dbReference>
<dbReference type="InterPro" id="IPR029051">
    <property type="entry name" value="DUF4352"/>
</dbReference>
<feature type="region of interest" description="Disordered" evidence="2">
    <location>
        <begin position="63"/>
        <end position="109"/>
    </location>
</feature>
<evidence type="ECO:0000313" key="5">
    <source>
        <dbReference type="EMBL" id="TWE11524.1"/>
    </source>
</evidence>
<evidence type="ECO:0000256" key="3">
    <source>
        <dbReference type="SAM" id="Phobius"/>
    </source>
</evidence>
<comment type="caution">
    <text evidence="5">The sequence shown here is derived from an EMBL/GenBank/DDBJ whole genome shotgun (WGS) entry which is preliminary data.</text>
</comment>
<dbReference type="RefSeq" id="WP_145224849.1">
    <property type="nucleotide sequence ID" value="NZ_VIVQ01000001.1"/>
</dbReference>
<sequence length="237" mass="24265">MSTPPQPPQDPQNWAGQQPPPGGYQAPPMPPAPAPKRNWFARHKILTGLIALVVIVGGISAANGGSKKSGDDTAASPPTADAPAGSGAPTTATTSKAASPTATKKAKPGIGTAVRDGKFQFTVTKVVTGKTSVGSEYLEQKAQGSYTLIYVTVKNIGDESQTFSDSDQTVSDASGKSYDADSTADLSIEGNDVFFQNINPGNSVSGVLAFDMPVGVKATSITLHDSMFSGGVTAQLH</sequence>
<organism evidence="5 6">
    <name type="scientific">Rudaeicoccus suwonensis</name>
    <dbReference type="NCBI Taxonomy" id="657409"/>
    <lineage>
        <taxon>Bacteria</taxon>
        <taxon>Bacillati</taxon>
        <taxon>Actinomycetota</taxon>
        <taxon>Actinomycetes</taxon>
        <taxon>Micrococcales</taxon>
        <taxon>Dermacoccaceae</taxon>
        <taxon>Rudaeicoccus</taxon>
    </lineage>
</organism>
<keyword evidence="3" id="KW-0812">Transmembrane</keyword>
<dbReference type="Gene3D" id="2.60.40.1240">
    <property type="match status" value="1"/>
</dbReference>
<keyword evidence="6" id="KW-1185">Reference proteome</keyword>
<feature type="domain" description="DUF4352" evidence="4">
    <location>
        <begin position="109"/>
        <end position="231"/>
    </location>
</feature>
<gene>
    <name evidence="5" type="ORF">BKA23_0294</name>
</gene>
<name>A0A561E7E3_9MICO</name>
<dbReference type="AlphaFoldDB" id="A0A561E7E3"/>
<feature type="compositionally biased region" description="Low complexity" evidence="2">
    <location>
        <begin position="72"/>
        <end position="103"/>
    </location>
</feature>
<accession>A0A561E7E3</accession>
<evidence type="ECO:0000256" key="2">
    <source>
        <dbReference type="SAM" id="MobiDB-lite"/>
    </source>
</evidence>
<evidence type="ECO:0000313" key="6">
    <source>
        <dbReference type="Proteomes" id="UP000318297"/>
    </source>
</evidence>
<feature type="compositionally biased region" description="Pro residues" evidence="2">
    <location>
        <begin position="18"/>
        <end position="34"/>
    </location>
</feature>
<protein>
    <submittedName>
        <fullName evidence="5">Uncharacterized protein DUF4352</fullName>
    </submittedName>
</protein>
<feature type="compositionally biased region" description="Pro residues" evidence="2">
    <location>
        <begin position="1"/>
        <end position="10"/>
    </location>
</feature>
<feature type="region of interest" description="Disordered" evidence="2">
    <location>
        <begin position="1"/>
        <end position="36"/>
    </location>
</feature>
<feature type="transmembrane region" description="Helical" evidence="3">
    <location>
        <begin position="45"/>
        <end position="62"/>
    </location>
</feature>
<dbReference type="Proteomes" id="UP000318297">
    <property type="component" value="Unassembled WGS sequence"/>
</dbReference>
<keyword evidence="3" id="KW-1133">Transmembrane helix</keyword>